<feature type="non-terminal residue" evidence="2">
    <location>
        <position position="66"/>
    </location>
</feature>
<accession>K1SMB7</accession>
<dbReference type="Pfam" id="PF14478">
    <property type="entry name" value="DUF4430"/>
    <property type="match status" value="1"/>
</dbReference>
<evidence type="ECO:0000259" key="1">
    <source>
        <dbReference type="Pfam" id="PF14478"/>
    </source>
</evidence>
<dbReference type="AlphaFoldDB" id="K1SMB7"/>
<protein>
    <recommendedName>
        <fullName evidence="1">Transcobalamin-like C-terminal domain-containing protein</fullName>
    </recommendedName>
</protein>
<gene>
    <name evidence="2" type="ORF">OBE_15170</name>
</gene>
<dbReference type="InterPro" id="IPR027954">
    <property type="entry name" value="Transcobalamin-like_C"/>
</dbReference>
<sequence length="66" mass="6858">MPAAIPSDGVILKSVTDEFNAGDSVMKVLKSTLKANGISYQITSGGYVRSISGLAEFDCGQGSGWM</sequence>
<proteinExistence type="predicted"/>
<evidence type="ECO:0000313" key="2">
    <source>
        <dbReference type="EMBL" id="EKC48461.1"/>
    </source>
</evidence>
<feature type="domain" description="Transcobalamin-like C-terminal" evidence="1">
    <location>
        <begin position="22"/>
        <end position="66"/>
    </location>
</feature>
<comment type="caution">
    <text evidence="2">The sequence shown here is derived from an EMBL/GenBank/DDBJ whole genome shotgun (WGS) entry which is preliminary data.</text>
</comment>
<reference evidence="2" key="1">
    <citation type="journal article" date="2013" name="Environ. Microbiol.">
        <title>Microbiota from the distal guts of lean and obese adolescents exhibit partial functional redundancy besides clear differences in community structure.</title>
        <authorList>
            <person name="Ferrer M."/>
            <person name="Ruiz A."/>
            <person name="Lanza F."/>
            <person name="Haange S.B."/>
            <person name="Oberbach A."/>
            <person name="Till H."/>
            <person name="Bargiela R."/>
            <person name="Campoy C."/>
            <person name="Segura M.T."/>
            <person name="Richter M."/>
            <person name="von Bergen M."/>
            <person name="Seifert J."/>
            <person name="Suarez A."/>
        </authorList>
    </citation>
    <scope>NUCLEOTIDE SEQUENCE</scope>
</reference>
<name>K1SMB7_9ZZZZ</name>
<dbReference type="EMBL" id="AJWZ01010438">
    <property type="protein sequence ID" value="EKC48461.1"/>
    <property type="molecule type" value="Genomic_DNA"/>
</dbReference>
<organism evidence="2">
    <name type="scientific">human gut metagenome</name>
    <dbReference type="NCBI Taxonomy" id="408170"/>
    <lineage>
        <taxon>unclassified sequences</taxon>
        <taxon>metagenomes</taxon>
        <taxon>organismal metagenomes</taxon>
    </lineage>
</organism>